<dbReference type="Proteomes" id="UP000003789">
    <property type="component" value="Unassembled WGS sequence"/>
</dbReference>
<dbReference type="SUPFAM" id="SSF54373">
    <property type="entry name" value="FAD-linked reductases, C-terminal domain"/>
    <property type="match status" value="1"/>
</dbReference>
<proteinExistence type="inferred from homology"/>
<dbReference type="RefSeq" id="WP_006228979.1">
    <property type="nucleotide sequence ID" value="NZ_CH724134.1"/>
</dbReference>
<dbReference type="SUPFAM" id="SSF51905">
    <property type="entry name" value="FAD/NAD(P)-binding domain"/>
    <property type="match status" value="1"/>
</dbReference>
<dbReference type="InterPro" id="IPR002937">
    <property type="entry name" value="Amino_oxidase"/>
</dbReference>
<protein>
    <submittedName>
        <fullName evidence="3">Possible monoamine oxidase</fullName>
    </submittedName>
</protein>
<dbReference type="OrthoDB" id="337830at2"/>
<dbReference type="Pfam" id="PF01593">
    <property type="entry name" value="Amino_oxidase"/>
    <property type="match status" value="1"/>
</dbReference>
<sequence>MKTDFIIVGAGLSGLYAALQLEKLGKDYVIVEGRDRVGGRIYSESVTTLKSTHNDASLNRVDMGPSWFWPSMHPRITQLIDDLLLPVFPQYAEGAYMFDNDPTTPATRYEAGLVGSPISMRVAGGMQTVIDGVKKQLPAHKVYLQSTVKNVVKTGVYSHVTLAMNDDKQVGEMHTTDMQIIAKNVIFAMPLRLIAESVQFQPALPVAIEKAFASTPTWMAAHAKFFAVYDKPFWRNNGLSGSASSRVGPLVDIHDASTFGGVGVLFGFVGIDATTRISAGDELIKSMAVSQLARIFGEQAASPIDVKLVDWSQQAFTATTTDQMAPASHPSYGLPRNISALNDLGWYFAGTEAAVENGGYIEGALEAAEEAVRISVLDN</sequence>
<comment type="similarity">
    <text evidence="1">Belongs to the flavin monoamine oxidase family.</text>
</comment>
<feature type="domain" description="Amine oxidase" evidence="2">
    <location>
        <begin position="121"/>
        <end position="373"/>
    </location>
</feature>
<accession>Q1ZA14</accession>
<dbReference type="PANTHER" id="PTHR43563:SF1">
    <property type="entry name" value="AMINE OXIDASE [FLAVIN-CONTAINING] B"/>
    <property type="match status" value="1"/>
</dbReference>
<dbReference type="InterPro" id="IPR036188">
    <property type="entry name" value="FAD/NAD-bd_sf"/>
</dbReference>
<dbReference type="PANTHER" id="PTHR43563">
    <property type="entry name" value="AMINE OXIDASE"/>
    <property type="match status" value="1"/>
</dbReference>
<dbReference type="EMBL" id="AAPH01000001">
    <property type="protein sequence ID" value="EAS45678.1"/>
    <property type="molecule type" value="Genomic_DNA"/>
</dbReference>
<dbReference type="Pfam" id="PF13450">
    <property type="entry name" value="NAD_binding_8"/>
    <property type="match status" value="1"/>
</dbReference>
<name>Q1ZA14_9GAMM</name>
<gene>
    <name evidence="3" type="ORF">P3TCK_04856</name>
</gene>
<dbReference type="Gene3D" id="3.50.50.60">
    <property type="entry name" value="FAD/NAD(P)-binding domain"/>
    <property type="match status" value="2"/>
</dbReference>
<dbReference type="AlphaFoldDB" id="Q1ZA14"/>
<dbReference type="GO" id="GO:0016491">
    <property type="term" value="F:oxidoreductase activity"/>
    <property type="evidence" value="ECO:0007669"/>
    <property type="project" value="InterPro"/>
</dbReference>
<evidence type="ECO:0000256" key="1">
    <source>
        <dbReference type="ARBA" id="ARBA00005995"/>
    </source>
</evidence>
<reference evidence="3 4" key="1">
    <citation type="submission" date="2006-03" db="EMBL/GenBank/DDBJ databases">
        <authorList>
            <person name="Bartlett D.H."/>
            <person name="Valle G."/>
            <person name="Lauro F.M."/>
            <person name="Vezzi A."/>
            <person name="Simonato F."/>
            <person name="Eloe E."/>
            <person name="Vitulo N."/>
            <person name="Stratton T.K."/>
            <person name="D'angelo M."/>
            <person name="Ferriera S."/>
            <person name="Johnson J."/>
            <person name="Kravitz S."/>
            <person name="Beeson K."/>
            <person name="Sutton G."/>
            <person name="Rogers Y."/>
            <person name="Friedman R."/>
            <person name="Frazier M."/>
            <person name="Venter J.C."/>
        </authorList>
    </citation>
    <scope>NUCLEOTIDE SEQUENCE [LARGE SCALE GENOMIC DNA]</scope>
    <source>
        <strain evidence="3 4">3TCK</strain>
    </source>
</reference>
<dbReference type="InterPro" id="IPR050703">
    <property type="entry name" value="Flavin_MAO"/>
</dbReference>
<dbReference type="HOGENOM" id="CLU_004498_0_2_6"/>
<organism evidence="3 4">
    <name type="scientific">Photobacterium profundum 3TCK</name>
    <dbReference type="NCBI Taxonomy" id="314280"/>
    <lineage>
        <taxon>Bacteria</taxon>
        <taxon>Pseudomonadati</taxon>
        <taxon>Pseudomonadota</taxon>
        <taxon>Gammaproteobacteria</taxon>
        <taxon>Vibrionales</taxon>
        <taxon>Vibrionaceae</taxon>
        <taxon>Photobacterium</taxon>
    </lineage>
</organism>
<evidence type="ECO:0000313" key="4">
    <source>
        <dbReference type="Proteomes" id="UP000003789"/>
    </source>
</evidence>
<comment type="caution">
    <text evidence="3">The sequence shown here is derived from an EMBL/GenBank/DDBJ whole genome shotgun (WGS) entry which is preliminary data.</text>
</comment>
<evidence type="ECO:0000313" key="3">
    <source>
        <dbReference type="EMBL" id="EAS45678.1"/>
    </source>
</evidence>
<evidence type="ECO:0000259" key="2">
    <source>
        <dbReference type="Pfam" id="PF01593"/>
    </source>
</evidence>